<dbReference type="Pfam" id="PF13765">
    <property type="entry name" value="PRY"/>
    <property type="match status" value="1"/>
</dbReference>
<proteinExistence type="predicted"/>
<accession>A0A8U0PZX0</accession>
<dbReference type="RefSeq" id="XP_038834463.1">
    <property type="nucleotide sequence ID" value="XM_038978535.1"/>
</dbReference>
<dbReference type="Pfam" id="PF13516">
    <property type="entry name" value="LRR_6"/>
    <property type="match status" value="2"/>
</dbReference>
<keyword evidence="6" id="KW-0067">ATP-binding</keyword>
<dbReference type="InterPro" id="IPR003879">
    <property type="entry name" value="Butyrophylin_SPRY"/>
</dbReference>
<dbReference type="Pfam" id="PF17779">
    <property type="entry name" value="WHD_NOD2"/>
    <property type="match status" value="1"/>
</dbReference>
<evidence type="ECO:0000313" key="9">
    <source>
        <dbReference type="Proteomes" id="UP000808372"/>
    </source>
</evidence>
<evidence type="ECO:0000256" key="3">
    <source>
        <dbReference type="ARBA" id="ARBA00022614"/>
    </source>
</evidence>
<dbReference type="Gene3D" id="3.40.50.300">
    <property type="entry name" value="P-loop containing nucleotide triphosphate hydrolases"/>
    <property type="match status" value="1"/>
</dbReference>
<gene>
    <name evidence="10" type="primary">LOC120032430</name>
</gene>
<dbReference type="Pfam" id="PF00622">
    <property type="entry name" value="SPRY"/>
    <property type="match status" value="1"/>
</dbReference>
<dbReference type="InterPro" id="IPR041267">
    <property type="entry name" value="NLRP_HD2"/>
</dbReference>
<sequence length="1100" mass="124058">MASVQGPESAERSAHRFEDVETEKICEETVDDITQRVKGKLKASLKKKFRCAFEGTAEEQPGLDSVYTQLYITQEEVHKEHEVQRIEYTSKRNISDTPINCNDIFKPLPGEEKRPIRTVMTKGITGIGKTISVHKFILDWAEGTANQDVDFIFVLPFRELNLIQDEQYSLHGLLNEFHPELTEIVEAKIYATCKVLFIFDGLDESQLPVDFEKHKRVTDVTQTTSVDVLLTNLIKGNLLPKALLWITSRPAAANQILRQYISKVTEVRGFNDKQKEEYFRKRFTDQNRASRIISHINTSRSLHIMCHIPVFCWITARVLEQMLSDDKSREIPTLTEMYNHLLLIETNLKSKTYSGEKETDLTIIVERNKENIVKVAQLAFKQLVKGNLIFYKKDLEECGIDVSEASVYSGFCTEILKEEYGLYQKEVYCFVHLSFQEFLAALFVFHCCVSKNIKALESFIGDVSSELPLHELLKMMVDKALESENGHLDLFLRFLVGISTESNQRLLQDLLPQTEISSETVDEIKKYLREPNVEQVSPDRYINLLICLTEMKDDSVHEDIDQFLKSGKPAEIERSPGDCSALACALLISKGVLDELDLQRYNTSEEGRLRLIPAVRNCRKAILPGCELTEWFYEVLASVLSSNDSHLKELDLSNNDLQDSGVKLLSAGLGNPHCQLETLRMSFCRVTEEGCASLASALRSNPSHLRELDLSFNHPGDSGVKLLSARLEDPHCRLEKLKLDLTLDPNTAHRNLSLSEGNRRVERVKEEQPYPDHPERFDLVPQVLCREGLTGRCYWEVEWSGLADIGVTYKGNSRKGDGSFCDFGYNNKSWRLACRGNHYIALHNNEYTTIPAPHLINPPQPQGDLSSSPSHLINPPQPQGDLSSSAPHLINPPQPQGDLSSSTPHLINPPQPQGDLSSSPPHLINPPQPQGDLSSSPPHLINPPQPQGDLSSSAPHFINPPQPQGDLSSSPPHLINPPQPQGDLSSSPPHLINPPQPQGPRLRVGVFLDWPTGTLSFYKVYCGLMTHLYTFQTIFTEPLYPTFGLQHPHTSVSLGFASNPVSSEDTRCPDEILKMAEICREEEGKEEDDDEEKYNREACM</sequence>
<dbReference type="SUPFAM" id="SSF52047">
    <property type="entry name" value="RNI-like"/>
    <property type="match status" value="1"/>
</dbReference>
<dbReference type="InterPro" id="IPR043136">
    <property type="entry name" value="B30.2/SPRY_sf"/>
</dbReference>
<dbReference type="AlphaFoldDB" id="A0A8U0PZX0"/>
<dbReference type="InterPro" id="IPR013320">
    <property type="entry name" value="ConA-like_dom_sf"/>
</dbReference>
<dbReference type="Proteomes" id="UP000808372">
    <property type="component" value="Chromosome 39"/>
</dbReference>
<dbReference type="PRINTS" id="PR01407">
    <property type="entry name" value="BUTYPHLNCDUF"/>
</dbReference>
<organism evidence="9 10">
    <name type="scientific">Salvelinus namaycush</name>
    <name type="common">Lake trout</name>
    <name type="synonym">Salmo namaycush</name>
    <dbReference type="NCBI Taxonomy" id="8040"/>
    <lineage>
        <taxon>Eukaryota</taxon>
        <taxon>Metazoa</taxon>
        <taxon>Chordata</taxon>
        <taxon>Craniata</taxon>
        <taxon>Vertebrata</taxon>
        <taxon>Euteleostomi</taxon>
        <taxon>Actinopterygii</taxon>
        <taxon>Neopterygii</taxon>
        <taxon>Teleostei</taxon>
        <taxon>Protacanthopterygii</taxon>
        <taxon>Salmoniformes</taxon>
        <taxon>Salmonidae</taxon>
        <taxon>Salmoninae</taxon>
        <taxon>Salvelinus</taxon>
    </lineage>
</organism>
<dbReference type="InterPro" id="IPR027417">
    <property type="entry name" value="P-loop_NTPase"/>
</dbReference>
<dbReference type="InterPro" id="IPR032675">
    <property type="entry name" value="LRR_dom_sf"/>
</dbReference>
<protein>
    <submittedName>
        <fullName evidence="10">NLR family CARD domain-containing protein 3-like</fullName>
    </submittedName>
</protein>
<dbReference type="InterPro" id="IPR051261">
    <property type="entry name" value="NLR"/>
</dbReference>
<dbReference type="PROSITE" id="PS50837">
    <property type="entry name" value="NACHT"/>
    <property type="match status" value="1"/>
</dbReference>
<dbReference type="InterPro" id="IPR029495">
    <property type="entry name" value="NACHT-assoc"/>
</dbReference>
<evidence type="ECO:0000256" key="1">
    <source>
        <dbReference type="ARBA" id="ARBA00004496"/>
    </source>
</evidence>
<dbReference type="PANTHER" id="PTHR24106">
    <property type="entry name" value="NACHT, LRR AND CARD DOMAINS-CONTAINING"/>
    <property type="match status" value="1"/>
</dbReference>
<comment type="subcellular location">
    <subcellularLocation>
        <location evidence="1">Cytoplasm</location>
    </subcellularLocation>
</comment>
<dbReference type="GeneID" id="120032430"/>
<dbReference type="InterPro" id="IPR006574">
    <property type="entry name" value="PRY"/>
</dbReference>
<evidence type="ECO:0000256" key="4">
    <source>
        <dbReference type="ARBA" id="ARBA00022737"/>
    </source>
</evidence>
<keyword evidence="9" id="KW-1185">Reference proteome</keyword>
<dbReference type="Pfam" id="PF05729">
    <property type="entry name" value="NACHT"/>
    <property type="match status" value="1"/>
</dbReference>
<dbReference type="InterPro" id="IPR007111">
    <property type="entry name" value="NACHT_NTPase"/>
</dbReference>
<dbReference type="InterPro" id="IPR003877">
    <property type="entry name" value="SPRY_dom"/>
</dbReference>
<evidence type="ECO:0000256" key="7">
    <source>
        <dbReference type="SAM" id="MobiDB-lite"/>
    </source>
</evidence>
<dbReference type="Gene3D" id="2.60.120.920">
    <property type="match status" value="2"/>
</dbReference>
<feature type="region of interest" description="Disordered" evidence="7">
    <location>
        <begin position="852"/>
        <end position="999"/>
    </location>
</feature>
<dbReference type="Pfam" id="PF17776">
    <property type="entry name" value="NLRC4_HD2"/>
    <property type="match status" value="1"/>
</dbReference>
<keyword evidence="3" id="KW-0433">Leucine-rich repeat</keyword>
<dbReference type="Pfam" id="PF14484">
    <property type="entry name" value="FISNA"/>
    <property type="match status" value="1"/>
</dbReference>
<feature type="region of interest" description="Disordered" evidence="7">
    <location>
        <begin position="1080"/>
        <end position="1100"/>
    </location>
</feature>
<dbReference type="Gene3D" id="3.80.10.10">
    <property type="entry name" value="Ribonuclease Inhibitor"/>
    <property type="match status" value="1"/>
</dbReference>
<dbReference type="InterPro" id="IPR041075">
    <property type="entry name" value="NOD1/2_WH"/>
</dbReference>
<evidence type="ECO:0000259" key="8">
    <source>
        <dbReference type="PROSITE" id="PS50837"/>
    </source>
</evidence>
<dbReference type="SUPFAM" id="SSF49899">
    <property type="entry name" value="Concanavalin A-like lectins/glucanases"/>
    <property type="match status" value="2"/>
</dbReference>
<keyword evidence="5" id="KW-0547">Nucleotide-binding</keyword>
<feature type="domain" description="NACHT" evidence="8">
    <location>
        <begin position="117"/>
        <end position="252"/>
    </location>
</feature>
<evidence type="ECO:0000313" key="10">
    <source>
        <dbReference type="RefSeq" id="XP_038834463.1"/>
    </source>
</evidence>
<reference evidence="10" key="1">
    <citation type="submission" date="2025-08" db="UniProtKB">
        <authorList>
            <consortium name="RefSeq"/>
        </authorList>
    </citation>
    <scope>IDENTIFICATION</scope>
    <source>
        <tissue evidence="10">White muscle</tissue>
    </source>
</reference>
<dbReference type="SMART" id="SM00449">
    <property type="entry name" value="SPRY"/>
    <property type="match status" value="1"/>
</dbReference>
<dbReference type="InterPro" id="IPR001611">
    <property type="entry name" value="Leu-rich_rpt"/>
</dbReference>
<keyword evidence="4" id="KW-0677">Repeat</keyword>
<evidence type="ECO:0000256" key="5">
    <source>
        <dbReference type="ARBA" id="ARBA00022741"/>
    </source>
</evidence>
<dbReference type="FunFam" id="3.40.50.300:FF:000210">
    <property type="entry name" value="Si:dkey-16p6.1"/>
    <property type="match status" value="1"/>
</dbReference>
<evidence type="ECO:0000256" key="6">
    <source>
        <dbReference type="ARBA" id="ARBA00022840"/>
    </source>
</evidence>
<dbReference type="GO" id="GO:0005524">
    <property type="term" value="F:ATP binding"/>
    <property type="evidence" value="ECO:0007669"/>
    <property type="project" value="UniProtKB-KW"/>
</dbReference>
<name>A0A8U0PZX0_SALNM</name>
<dbReference type="KEGG" id="snh:120032430"/>
<dbReference type="CDD" id="cd16040">
    <property type="entry name" value="SPRY_PRY_SNTX"/>
    <property type="match status" value="1"/>
</dbReference>
<dbReference type="GO" id="GO:0005737">
    <property type="term" value="C:cytoplasm"/>
    <property type="evidence" value="ECO:0007669"/>
    <property type="project" value="UniProtKB-SubCell"/>
</dbReference>
<evidence type="ECO:0000256" key="2">
    <source>
        <dbReference type="ARBA" id="ARBA00022490"/>
    </source>
</evidence>
<dbReference type="SMART" id="SM00589">
    <property type="entry name" value="PRY"/>
    <property type="match status" value="1"/>
</dbReference>
<dbReference type="SMART" id="SM00368">
    <property type="entry name" value="LRR_RI"/>
    <property type="match status" value="3"/>
</dbReference>
<keyword evidence="2" id="KW-0963">Cytoplasm</keyword>
<dbReference type="SMART" id="SM01288">
    <property type="entry name" value="FISNA"/>
    <property type="match status" value="1"/>
</dbReference>